<evidence type="ECO:0000313" key="10">
    <source>
        <dbReference type="EMBL" id="TGO05561.1"/>
    </source>
</evidence>
<keyword evidence="2 10" id="KW-0808">Transferase</keyword>
<evidence type="ECO:0000256" key="7">
    <source>
        <dbReference type="PIRSR" id="PIRSR000706-1"/>
    </source>
</evidence>
<evidence type="ECO:0000256" key="3">
    <source>
        <dbReference type="ARBA" id="ARBA00022741"/>
    </source>
</evidence>
<proteinExistence type="inferred from homology"/>
<evidence type="ECO:0000256" key="2">
    <source>
        <dbReference type="ARBA" id="ARBA00022679"/>
    </source>
</evidence>
<dbReference type="SUPFAM" id="SSF56112">
    <property type="entry name" value="Protein kinase-like (PK-like)"/>
    <property type="match status" value="1"/>
</dbReference>
<name>A0A4Z1E7M6_9MICO</name>
<comment type="similarity">
    <text evidence="1">Belongs to the aminoglycoside phosphotransferase family.</text>
</comment>
<organism evidence="10 11">
    <name type="scientific">Serinibacter arcticus</name>
    <dbReference type="NCBI Taxonomy" id="1655435"/>
    <lineage>
        <taxon>Bacteria</taxon>
        <taxon>Bacillati</taxon>
        <taxon>Actinomycetota</taxon>
        <taxon>Actinomycetes</taxon>
        <taxon>Micrococcales</taxon>
        <taxon>Beutenbergiaceae</taxon>
        <taxon>Serinibacter</taxon>
    </lineage>
</organism>
<dbReference type="Gene3D" id="3.90.1200.10">
    <property type="match status" value="1"/>
</dbReference>
<feature type="domain" description="Aminoglycoside phosphotransferase" evidence="9">
    <location>
        <begin position="156"/>
        <end position="238"/>
    </location>
</feature>
<dbReference type="RefSeq" id="WP_135849549.1">
    <property type="nucleotide sequence ID" value="NZ_RHPJ01000002.1"/>
</dbReference>
<feature type="domain" description="Aminoglycoside phosphotransferase" evidence="9">
    <location>
        <begin position="33"/>
        <end position="140"/>
    </location>
</feature>
<dbReference type="PANTHER" id="PTHR21310:SF41">
    <property type="entry name" value="3'-PHOSPHOTRANSFERASE, PUTATIVE-RELATED"/>
    <property type="match status" value="1"/>
</dbReference>
<evidence type="ECO:0000256" key="6">
    <source>
        <dbReference type="ARBA" id="ARBA00023251"/>
    </source>
</evidence>
<dbReference type="GO" id="GO:0005524">
    <property type="term" value="F:ATP binding"/>
    <property type="evidence" value="ECO:0007669"/>
    <property type="project" value="UniProtKB-KW"/>
</dbReference>
<dbReference type="CDD" id="cd05150">
    <property type="entry name" value="APH"/>
    <property type="match status" value="1"/>
</dbReference>
<dbReference type="InterPro" id="IPR011009">
    <property type="entry name" value="Kinase-like_dom_sf"/>
</dbReference>
<dbReference type="Proteomes" id="UP000297318">
    <property type="component" value="Unassembled WGS sequence"/>
</dbReference>
<reference evidence="10 11" key="1">
    <citation type="submission" date="2018-11" db="EMBL/GenBank/DDBJ databases">
        <title>Complete genome sequencing of the Actinobacteria Serinibacter sp. K3-2.</title>
        <authorList>
            <person name="Rakitin A.L."/>
            <person name="Beletsky A.V."/>
            <person name="Mardanov A.V."/>
            <person name="Ravin N.V."/>
            <person name="Gromova A.S."/>
            <person name="Filippova S.N."/>
            <person name="Gal'Chenko V.F."/>
        </authorList>
    </citation>
    <scope>NUCLEOTIDE SEQUENCE [LARGE SCALE GENOMIC DNA]</scope>
    <source>
        <strain evidence="10 11">K3-2</strain>
    </source>
</reference>
<evidence type="ECO:0000256" key="8">
    <source>
        <dbReference type="PIRSR" id="PIRSR000706-2"/>
    </source>
</evidence>
<evidence type="ECO:0000256" key="1">
    <source>
        <dbReference type="ARBA" id="ARBA00006219"/>
    </source>
</evidence>
<dbReference type="InterPro" id="IPR002575">
    <property type="entry name" value="Aminoglycoside_PTrfase"/>
</dbReference>
<evidence type="ECO:0000256" key="4">
    <source>
        <dbReference type="ARBA" id="ARBA00022777"/>
    </source>
</evidence>
<dbReference type="Pfam" id="PF01636">
    <property type="entry name" value="APH"/>
    <property type="match status" value="2"/>
</dbReference>
<dbReference type="EMBL" id="RHPJ01000002">
    <property type="protein sequence ID" value="TGO05561.1"/>
    <property type="molecule type" value="Genomic_DNA"/>
</dbReference>
<dbReference type="InterPro" id="IPR051678">
    <property type="entry name" value="AGP_Transferase"/>
</dbReference>
<evidence type="ECO:0000313" key="11">
    <source>
        <dbReference type="Proteomes" id="UP000297318"/>
    </source>
</evidence>
<comment type="caution">
    <text evidence="10">The sequence shown here is derived from an EMBL/GenBank/DDBJ whole genome shotgun (WGS) entry which is preliminary data.</text>
</comment>
<dbReference type="GO" id="GO:0016301">
    <property type="term" value="F:kinase activity"/>
    <property type="evidence" value="ECO:0007669"/>
    <property type="project" value="UniProtKB-KW"/>
</dbReference>
<keyword evidence="6" id="KW-0046">Antibiotic resistance</keyword>
<feature type="active site" description="Proton acceptor" evidence="7">
    <location>
        <position position="174"/>
    </location>
</feature>
<keyword evidence="8" id="KW-0460">Magnesium</keyword>
<dbReference type="GO" id="GO:0046872">
    <property type="term" value="F:metal ion binding"/>
    <property type="evidence" value="ECO:0007669"/>
    <property type="project" value="UniProtKB-KW"/>
</dbReference>
<evidence type="ECO:0000259" key="9">
    <source>
        <dbReference type="Pfam" id="PF01636"/>
    </source>
</evidence>
<dbReference type="OrthoDB" id="3806873at2"/>
<feature type="binding site" evidence="8">
    <location>
        <position position="193"/>
    </location>
    <ligand>
        <name>Mg(2+)</name>
        <dbReference type="ChEBI" id="CHEBI:18420"/>
    </ligand>
</feature>
<keyword evidence="4" id="KW-0418">Kinase</keyword>
<keyword evidence="3" id="KW-0547">Nucleotide-binding</keyword>
<dbReference type="GO" id="GO:0016773">
    <property type="term" value="F:phosphotransferase activity, alcohol group as acceptor"/>
    <property type="evidence" value="ECO:0007669"/>
    <property type="project" value="InterPro"/>
</dbReference>
<dbReference type="InterPro" id="IPR024165">
    <property type="entry name" value="Kan/Strep_kinase"/>
</dbReference>
<feature type="binding site" evidence="8">
    <location>
        <position position="179"/>
    </location>
    <ligand>
        <name>Mg(2+)</name>
        <dbReference type="ChEBI" id="CHEBI:18420"/>
    </ligand>
</feature>
<gene>
    <name evidence="10" type="ORF">SERN_1565</name>
</gene>
<protein>
    <submittedName>
        <fullName evidence="10">Aminoglycoside phosphotransferase</fullName>
    </submittedName>
</protein>
<dbReference type="Gene3D" id="3.30.200.20">
    <property type="entry name" value="Phosphorylase Kinase, domain 1"/>
    <property type="match status" value="1"/>
</dbReference>
<dbReference type="PIRSF" id="PIRSF000706">
    <property type="entry name" value="Kanamycin_kin"/>
    <property type="match status" value="1"/>
</dbReference>
<dbReference type="GO" id="GO:0046677">
    <property type="term" value="P:response to antibiotic"/>
    <property type="evidence" value="ECO:0007669"/>
    <property type="project" value="UniProtKB-KW"/>
</dbReference>
<dbReference type="PANTHER" id="PTHR21310">
    <property type="entry name" value="AMINOGLYCOSIDE PHOSPHOTRANSFERASE-RELATED-RELATED"/>
    <property type="match status" value="1"/>
</dbReference>
<evidence type="ECO:0000256" key="5">
    <source>
        <dbReference type="ARBA" id="ARBA00022840"/>
    </source>
</evidence>
<accession>A0A4Z1E7M6</accession>
<dbReference type="AlphaFoldDB" id="A0A4Z1E7M6"/>
<keyword evidence="8" id="KW-0479">Metal-binding</keyword>
<sequence length="248" mass="26624">MSIPVGEIEVPGRVRGLAEGDPLDAVWTNAIGGLTFRATGRTADSHGDRFLKWGPRHLETSMADEADRLAWAAPFIPVPEVLEHGSDATHEWLVTRALPGRSAVDPRWIADPETAVRAVGQGLRALHDALPVDGCPFDWGVPARIANARRRGVVVPATMHEAPPIDRLVVCHGDACVPNTLIDDAGAWVGHVDLGALGVADRWADLAVAAMSTEWNYGPGWADALVAAYGVEPDPVRAAYYRDLWNAT</sequence>
<keyword evidence="11" id="KW-1185">Reference proteome</keyword>
<keyword evidence="5" id="KW-0067">ATP-binding</keyword>